<reference evidence="2" key="1">
    <citation type="journal article" date="2022" name="Mol. Ecol. Resour.">
        <title>The genomes of chicory, endive, great burdock and yacon provide insights into Asteraceae palaeo-polyploidization history and plant inulin production.</title>
        <authorList>
            <person name="Fan W."/>
            <person name="Wang S."/>
            <person name="Wang H."/>
            <person name="Wang A."/>
            <person name="Jiang F."/>
            <person name="Liu H."/>
            <person name="Zhao H."/>
            <person name="Xu D."/>
            <person name="Zhang Y."/>
        </authorList>
    </citation>
    <scope>NUCLEOTIDE SEQUENCE [LARGE SCALE GENOMIC DNA]</scope>
    <source>
        <strain evidence="2">cv. Yunnan</strain>
    </source>
</reference>
<proteinExistence type="predicted"/>
<sequence length="102" mass="11517">MVALPFFRFVQPHIGEANPDILYANTVVMAAVHFFLPIINTLEGTTNVNLVTENDTTENIKDEADDELPQEFKILKDYEARRSIHGCSTSSRHQDNLIPIGF</sequence>
<dbReference type="Proteomes" id="UP001056120">
    <property type="component" value="Linkage Group LG04"/>
</dbReference>
<reference evidence="1 2" key="2">
    <citation type="journal article" date="2022" name="Mol. Ecol. Resour.">
        <title>The genomes of chicory, endive, great burdock and yacon provide insights into Asteraceae paleo-polyploidization history and plant inulin production.</title>
        <authorList>
            <person name="Fan W."/>
            <person name="Wang S."/>
            <person name="Wang H."/>
            <person name="Wang A."/>
            <person name="Jiang F."/>
            <person name="Liu H."/>
            <person name="Zhao H."/>
            <person name="Xu D."/>
            <person name="Zhang Y."/>
        </authorList>
    </citation>
    <scope>NUCLEOTIDE SEQUENCE [LARGE SCALE GENOMIC DNA]</scope>
    <source>
        <strain evidence="2">cv. Yunnan</strain>
        <tissue evidence="1">Leaves</tissue>
    </source>
</reference>
<name>A0ACB9JG85_9ASTR</name>
<evidence type="ECO:0000313" key="2">
    <source>
        <dbReference type="Proteomes" id="UP001056120"/>
    </source>
</evidence>
<gene>
    <name evidence="1" type="ORF">L1987_12542</name>
</gene>
<keyword evidence="2" id="KW-1185">Reference proteome</keyword>
<organism evidence="1 2">
    <name type="scientific">Smallanthus sonchifolius</name>
    <dbReference type="NCBI Taxonomy" id="185202"/>
    <lineage>
        <taxon>Eukaryota</taxon>
        <taxon>Viridiplantae</taxon>
        <taxon>Streptophyta</taxon>
        <taxon>Embryophyta</taxon>
        <taxon>Tracheophyta</taxon>
        <taxon>Spermatophyta</taxon>
        <taxon>Magnoliopsida</taxon>
        <taxon>eudicotyledons</taxon>
        <taxon>Gunneridae</taxon>
        <taxon>Pentapetalae</taxon>
        <taxon>asterids</taxon>
        <taxon>campanulids</taxon>
        <taxon>Asterales</taxon>
        <taxon>Asteraceae</taxon>
        <taxon>Asteroideae</taxon>
        <taxon>Heliantheae alliance</taxon>
        <taxon>Millerieae</taxon>
        <taxon>Smallanthus</taxon>
    </lineage>
</organism>
<protein>
    <submittedName>
        <fullName evidence="1">Uncharacterized protein</fullName>
    </submittedName>
</protein>
<comment type="caution">
    <text evidence="1">The sequence shown here is derived from an EMBL/GenBank/DDBJ whole genome shotgun (WGS) entry which is preliminary data.</text>
</comment>
<accession>A0ACB9JG85</accession>
<dbReference type="EMBL" id="CM042021">
    <property type="protein sequence ID" value="KAI3818726.1"/>
    <property type="molecule type" value="Genomic_DNA"/>
</dbReference>
<evidence type="ECO:0000313" key="1">
    <source>
        <dbReference type="EMBL" id="KAI3818726.1"/>
    </source>
</evidence>